<keyword evidence="4 6" id="KW-0862">Zinc</keyword>
<evidence type="ECO:0000256" key="4">
    <source>
        <dbReference type="ARBA" id="ARBA00022833"/>
    </source>
</evidence>
<keyword evidence="3 6" id="KW-0378">Hydrolase</keyword>
<keyword evidence="5 6" id="KW-0482">Metalloprotease</keyword>
<dbReference type="InterPro" id="IPR045090">
    <property type="entry name" value="Pept_M3A_M3B"/>
</dbReference>
<dbReference type="OrthoDB" id="9766487at2"/>
<dbReference type="STRING" id="284581.AMD01_15555"/>
<dbReference type="CDD" id="cd09608">
    <property type="entry name" value="M3B_PepF"/>
    <property type="match status" value="1"/>
</dbReference>
<dbReference type="NCBIfam" id="TIGR00181">
    <property type="entry name" value="pepF"/>
    <property type="match status" value="1"/>
</dbReference>
<dbReference type="Pfam" id="PF01432">
    <property type="entry name" value="Peptidase_M3"/>
    <property type="match status" value="1"/>
</dbReference>
<feature type="domain" description="Oligopeptidase F N-terminal" evidence="8">
    <location>
        <begin position="114"/>
        <end position="182"/>
    </location>
</feature>
<dbReference type="AlphaFoldDB" id="A0A0M0KXA9"/>
<keyword evidence="1 6" id="KW-0645">Protease</keyword>
<gene>
    <name evidence="9" type="ORF">AMD01_15555</name>
</gene>
<comment type="caution">
    <text evidence="9">The sequence shown here is derived from an EMBL/GenBank/DDBJ whole genome shotgun (WGS) entry which is preliminary data.</text>
</comment>
<evidence type="ECO:0000259" key="7">
    <source>
        <dbReference type="Pfam" id="PF01432"/>
    </source>
</evidence>
<evidence type="ECO:0000256" key="6">
    <source>
        <dbReference type="RuleBase" id="RU368091"/>
    </source>
</evidence>
<keyword evidence="10" id="KW-1185">Reference proteome</keyword>
<protein>
    <recommendedName>
        <fullName evidence="6">Oligopeptidase F</fullName>
        <ecNumber evidence="6">3.4.24.-</ecNumber>
    </recommendedName>
</protein>
<evidence type="ECO:0000256" key="3">
    <source>
        <dbReference type="ARBA" id="ARBA00022801"/>
    </source>
</evidence>
<dbReference type="SUPFAM" id="SSF55486">
    <property type="entry name" value="Metalloproteases ('zincins'), catalytic domain"/>
    <property type="match status" value="1"/>
</dbReference>
<dbReference type="GO" id="GO:0046872">
    <property type="term" value="F:metal ion binding"/>
    <property type="evidence" value="ECO:0007669"/>
    <property type="project" value="UniProtKB-UniRule"/>
</dbReference>
<dbReference type="PANTHER" id="PTHR11804:SF84">
    <property type="entry name" value="SACCHAROLYSIN"/>
    <property type="match status" value="1"/>
</dbReference>
<name>A0A0M0KXA9_9BACI</name>
<dbReference type="RefSeq" id="WP_053402356.1">
    <property type="nucleotide sequence ID" value="NZ_JAUKEN010000001.1"/>
</dbReference>
<proteinExistence type="inferred from homology"/>
<dbReference type="InterPro" id="IPR004438">
    <property type="entry name" value="Peptidase_M3B"/>
</dbReference>
<organism evidence="9 10">
    <name type="scientific">Priestia koreensis</name>
    <dbReference type="NCBI Taxonomy" id="284581"/>
    <lineage>
        <taxon>Bacteria</taxon>
        <taxon>Bacillati</taxon>
        <taxon>Bacillota</taxon>
        <taxon>Bacilli</taxon>
        <taxon>Bacillales</taxon>
        <taxon>Bacillaceae</taxon>
        <taxon>Priestia</taxon>
    </lineage>
</organism>
<comment type="similarity">
    <text evidence="6">Belongs to the peptidase M3B family.</text>
</comment>
<comment type="cofactor">
    <cofactor evidence="6">
        <name>Zn(2+)</name>
        <dbReference type="ChEBI" id="CHEBI:29105"/>
    </cofactor>
    <text evidence="6">Binds 1 zinc ion.</text>
</comment>
<dbReference type="GO" id="GO:0006518">
    <property type="term" value="P:peptide metabolic process"/>
    <property type="evidence" value="ECO:0007669"/>
    <property type="project" value="TreeGrafter"/>
</dbReference>
<dbReference type="EC" id="3.4.24.-" evidence="6"/>
<dbReference type="Proteomes" id="UP000037558">
    <property type="component" value="Unassembled WGS sequence"/>
</dbReference>
<dbReference type="Pfam" id="PF08439">
    <property type="entry name" value="Peptidase_M3_N"/>
    <property type="match status" value="1"/>
</dbReference>
<dbReference type="InterPro" id="IPR013647">
    <property type="entry name" value="OligopepF_N_dom"/>
</dbReference>
<comment type="function">
    <text evidence="6">Has oligopeptidase activity and degrades a variety of small bioactive peptides.</text>
</comment>
<evidence type="ECO:0000256" key="2">
    <source>
        <dbReference type="ARBA" id="ARBA00022723"/>
    </source>
</evidence>
<evidence type="ECO:0000313" key="10">
    <source>
        <dbReference type="Proteomes" id="UP000037558"/>
    </source>
</evidence>
<dbReference type="GO" id="GO:0004222">
    <property type="term" value="F:metalloendopeptidase activity"/>
    <property type="evidence" value="ECO:0007669"/>
    <property type="project" value="UniProtKB-UniRule"/>
</dbReference>
<dbReference type="InterPro" id="IPR042088">
    <property type="entry name" value="OligoPept_F_C"/>
</dbReference>
<dbReference type="InterPro" id="IPR001567">
    <property type="entry name" value="Pept_M3A_M3B_dom"/>
</dbReference>
<dbReference type="PATRIC" id="fig|284581.3.peg.1111"/>
<sequence>MTTYQNRSDIPVHETWNLADLFASKEAWEQAYKEVEKGIESLSRYNDAIENGKDLFDFLTQKEELSQTFNLVYVYAMLGVDLDTRDSDAQALLDRATQLSVKYSAAVSFFTPYLLSVEEETLRQYIKEVEGLQYFENDLYETYRYKEHVLNKDQEELLSHLGEALSSPKQTFGMMNNADIKFGDVTNDDGENVELTRGLYAKLIEDDDRNKRQEAYKAYYKPYAQLKNSIASTLSSTVKTNATTAKLRHFPSALEKALFGDNVPKEVYENLIKAARHHLPSLHAYSDIRKQVLGVEDLRQYDLSVKLVQNLNKEIPYDEAYETMLKALAPLGDDYVKTLAGFKEKRYVDVRETKGKRSGAYNLGVYGVHPFVLLNHRDNIDSLFTLSHEMGHAMHSYYSSKYQPQISARYSIFVAEVASTVNEILLMNYLINHAEDEETKLYLLNEFIDKFKGTFFTQVMFAEFEKKTHELAEQGQPLNATVFSSVYEQLVVDYHGPSLVLDDEVKYGWSRIPHFYRPFYVYKYATGFASAIHIANELLVGNKDAQSAYLEFLQSGGSDYPLELLKKAGVDLTTTEPVDNALRKFDQLVSDLQNVFSKPKA</sequence>
<reference evidence="10" key="1">
    <citation type="submission" date="2015-08" db="EMBL/GenBank/DDBJ databases">
        <title>Fjat-14210 dsm16467.</title>
        <authorList>
            <person name="Liu B."/>
            <person name="Wang J."/>
            <person name="Zhu Y."/>
            <person name="Liu G."/>
            <person name="Chen Q."/>
            <person name="Chen Z."/>
            <person name="Lan J."/>
            <person name="Che J."/>
            <person name="Ge C."/>
            <person name="Shi H."/>
            <person name="Pan Z."/>
            <person name="Liu X."/>
        </authorList>
    </citation>
    <scope>NUCLEOTIDE SEQUENCE [LARGE SCALE GENOMIC DNA]</scope>
    <source>
        <strain evidence="10">DSM 16467</strain>
    </source>
</reference>
<feature type="domain" description="Peptidase M3A/M3B catalytic" evidence="7">
    <location>
        <begin position="203"/>
        <end position="582"/>
    </location>
</feature>
<dbReference type="PANTHER" id="PTHR11804">
    <property type="entry name" value="PROTEASE M3 THIMET OLIGOPEPTIDASE-RELATED"/>
    <property type="match status" value="1"/>
</dbReference>
<keyword evidence="2 6" id="KW-0479">Metal-binding</keyword>
<evidence type="ECO:0000313" key="9">
    <source>
        <dbReference type="EMBL" id="KOO43446.1"/>
    </source>
</evidence>
<dbReference type="EMBL" id="LILC01000021">
    <property type="protein sequence ID" value="KOO43446.1"/>
    <property type="molecule type" value="Genomic_DNA"/>
</dbReference>
<evidence type="ECO:0000256" key="5">
    <source>
        <dbReference type="ARBA" id="ARBA00023049"/>
    </source>
</evidence>
<dbReference type="Gene3D" id="1.10.287.830">
    <property type="entry name" value="putative peptidase helix hairpin domain like"/>
    <property type="match status" value="1"/>
</dbReference>
<evidence type="ECO:0000256" key="1">
    <source>
        <dbReference type="ARBA" id="ARBA00022670"/>
    </source>
</evidence>
<dbReference type="Gene3D" id="1.20.140.70">
    <property type="entry name" value="Oligopeptidase f, N-terminal domain"/>
    <property type="match status" value="1"/>
</dbReference>
<evidence type="ECO:0000259" key="8">
    <source>
        <dbReference type="Pfam" id="PF08439"/>
    </source>
</evidence>
<accession>A0A0M0KXA9</accession>
<dbReference type="GO" id="GO:0006508">
    <property type="term" value="P:proteolysis"/>
    <property type="evidence" value="ECO:0007669"/>
    <property type="project" value="UniProtKB-KW"/>
</dbReference>
<dbReference type="Gene3D" id="1.10.1370.20">
    <property type="entry name" value="Oligoendopeptidase f, C-terminal domain"/>
    <property type="match status" value="1"/>
</dbReference>